<name>A0A553ZQN3_9ACTN</name>
<reference evidence="3 4" key="1">
    <citation type="submission" date="2019-07" db="EMBL/GenBank/DDBJ databases">
        <title>Draft genome for Streptomyces benahoarensis MZ03-48.</title>
        <authorList>
            <person name="Gonzalez-Pimentel J.L."/>
        </authorList>
    </citation>
    <scope>NUCLEOTIDE SEQUENCE [LARGE SCALE GENOMIC DNA]</scope>
    <source>
        <strain evidence="3 4">MZ03-48</strain>
    </source>
</reference>
<evidence type="ECO:0000259" key="2">
    <source>
        <dbReference type="Pfam" id="PF08940"/>
    </source>
</evidence>
<dbReference type="Proteomes" id="UP000320888">
    <property type="component" value="Unassembled WGS sequence"/>
</dbReference>
<dbReference type="EMBL" id="VKLS01000013">
    <property type="protein sequence ID" value="TSB43767.1"/>
    <property type="molecule type" value="Genomic_DNA"/>
</dbReference>
<dbReference type="Gene3D" id="2.30.30.440">
    <property type="entry name" value="Domain of unknown function DUF1918"/>
    <property type="match status" value="1"/>
</dbReference>
<evidence type="ECO:0000256" key="1">
    <source>
        <dbReference type="SAM" id="MobiDB-lite"/>
    </source>
</evidence>
<dbReference type="Pfam" id="PF08940">
    <property type="entry name" value="DUF1918"/>
    <property type="match status" value="1"/>
</dbReference>
<feature type="region of interest" description="Disordered" evidence="1">
    <location>
        <begin position="52"/>
        <end position="74"/>
    </location>
</feature>
<dbReference type="InterPro" id="IPR015035">
    <property type="entry name" value="DUF1918"/>
</dbReference>
<accession>A0A553ZQN3</accession>
<keyword evidence="4" id="KW-1185">Reference proteome</keyword>
<dbReference type="SUPFAM" id="SSF50118">
    <property type="entry name" value="Cell growth inhibitor/plasmid maintenance toxic component"/>
    <property type="match status" value="1"/>
</dbReference>
<protein>
    <submittedName>
        <fullName evidence="3">DUF1918 domain-containing protein</fullName>
    </submittedName>
</protein>
<comment type="caution">
    <text evidence="3">The sequence shown here is derived from an EMBL/GenBank/DDBJ whole genome shotgun (WGS) entry which is preliminary data.</text>
</comment>
<sequence>MWARVGDRLIVGGATVGDEGRDGEIVGLHHTDGTPPYDVRWSDTDRVTLVFPGPDAHVQHFPPTGRQSAAPRRR</sequence>
<dbReference type="OrthoDB" id="4828144at2"/>
<evidence type="ECO:0000313" key="4">
    <source>
        <dbReference type="Proteomes" id="UP000320888"/>
    </source>
</evidence>
<evidence type="ECO:0000313" key="3">
    <source>
        <dbReference type="EMBL" id="TSB43767.1"/>
    </source>
</evidence>
<dbReference type="AlphaFoldDB" id="A0A553ZQN3"/>
<gene>
    <name evidence="3" type="ORF">FNZ23_02720</name>
</gene>
<feature type="domain" description="DUF1918" evidence="2">
    <location>
        <begin position="1"/>
        <end position="58"/>
    </location>
</feature>
<organism evidence="3 4">
    <name type="scientific">Streptomyces benahoarensis</name>
    <dbReference type="NCBI Taxonomy" id="2595054"/>
    <lineage>
        <taxon>Bacteria</taxon>
        <taxon>Bacillati</taxon>
        <taxon>Actinomycetota</taxon>
        <taxon>Actinomycetes</taxon>
        <taxon>Kitasatosporales</taxon>
        <taxon>Streptomycetaceae</taxon>
        <taxon>Streptomyces</taxon>
    </lineage>
</organism>
<proteinExistence type="predicted"/>